<dbReference type="AlphaFoldDB" id="A0A9P5RUQ5"/>
<name>A0A9P5RUQ5_9FUNG</name>
<dbReference type="EMBL" id="JAAAUQ010000883">
    <property type="protein sequence ID" value="KAF9146993.1"/>
    <property type="molecule type" value="Genomic_DNA"/>
</dbReference>
<dbReference type="OrthoDB" id="10510610at2759"/>
<sequence length="60" mass="6842">MPFWLWKFALSKTVRYRPHIRFFEAVPLKGTVSPLPSPSELKARAAFEERKPVVTAAATL</sequence>
<evidence type="ECO:0000313" key="1">
    <source>
        <dbReference type="EMBL" id="KAF9146993.1"/>
    </source>
</evidence>
<organism evidence="1 2">
    <name type="scientific">Linnemannia schmuckeri</name>
    <dbReference type="NCBI Taxonomy" id="64567"/>
    <lineage>
        <taxon>Eukaryota</taxon>
        <taxon>Fungi</taxon>
        <taxon>Fungi incertae sedis</taxon>
        <taxon>Mucoromycota</taxon>
        <taxon>Mortierellomycotina</taxon>
        <taxon>Mortierellomycetes</taxon>
        <taxon>Mortierellales</taxon>
        <taxon>Mortierellaceae</taxon>
        <taxon>Linnemannia</taxon>
    </lineage>
</organism>
<dbReference type="Proteomes" id="UP000748756">
    <property type="component" value="Unassembled WGS sequence"/>
</dbReference>
<proteinExistence type="predicted"/>
<comment type="caution">
    <text evidence="1">The sequence shown here is derived from an EMBL/GenBank/DDBJ whole genome shotgun (WGS) entry which is preliminary data.</text>
</comment>
<keyword evidence="2" id="KW-1185">Reference proteome</keyword>
<gene>
    <name evidence="1" type="ORF">BG015_011423</name>
</gene>
<accession>A0A9P5RUQ5</accession>
<protein>
    <submittedName>
        <fullName evidence="1">Uncharacterized protein</fullName>
    </submittedName>
</protein>
<evidence type="ECO:0000313" key="2">
    <source>
        <dbReference type="Proteomes" id="UP000748756"/>
    </source>
</evidence>
<reference evidence="1" key="1">
    <citation type="journal article" date="2020" name="Fungal Divers.">
        <title>Resolving the Mortierellaceae phylogeny through synthesis of multi-gene phylogenetics and phylogenomics.</title>
        <authorList>
            <person name="Vandepol N."/>
            <person name="Liber J."/>
            <person name="Desiro A."/>
            <person name="Na H."/>
            <person name="Kennedy M."/>
            <person name="Barry K."/>
            <person name="Grigoriev I.V."/>
            <person name="Miller A.N."/>
            <person name="O'Donnell K."/>
            <person name="Stajich J.E."/>
            <person name="Bonito G."/>
        </authorList>
    </citation>
    <scope>NUCLEOTIDE SEQUENCE</scope>
    <source>
        <strain evidence="1">NRRL 6426</strain>
    </source>
</reference>